<evidence type="ECO:0008006" key="3">
    <source>
        <dbReference type="Google" id="ProtNLM"/>
    </source>
</evidence>
<proteinExistence type="predicted"/>
<organism evidence="1 2">
    <name type="scientific">Haemaphysalis longicornis</name>
    <name type="common">Bush tick</name>
    <dbReference type="NCBI Taxonomy" id="44386"/>
    <lineage>
        <taxon>Eukaryota</taxon>
        <taxon>Metazoa</taxon>
        <taxon>Ecdysozoa</taxon>
        <taxon>Arthropoda</taxon>
        <taxon>Chelicerata</taxon>
        <taxon>Arachnida</taxon>
        <taxon>Acari</taxon>
        <taxon>Parasitiformes</taxon>
        <taxon>Ixodida</taxon>
        <taxon>Ixodoidea</taxon>
        <taxon>Ixodidae</taxon>
        <taxon>Haemaphysalinae</taxon>
        <taxon>Haemaphysalis</taxon>
    </lineage>
</organism>
<protein>
    <recommendedName>
        <fullName evidence="3">MATH domain-containing protein</fullName>
    </recommendedName>
</protein>
<keyword evidence="2" id="KW-1185">Reference proteome</keyword>
<evidence type="ECO:0000313" key="1">
    <source>
        <dbReference type="EMBL" id="KAH9384180.1"/>
    </source>
</evidence>
<reference evidence="1 2" key="1">
    <citation type="journal article" date="2020" name="Cell">
        <title>Large-Scale Comparative Analyses of Tick Genomes Elucidate Their Genetic Diversity and Vector Capacities.</title>
        <authorList>
            <consortium name="Tick Genome and Microbiome Consortium (TIGMIC)"/>
            <person name="Jia N."/>
            <person name="Wang J."/>
            <person name="Shi W."/>
            <person name="Du L."/>
            <person name="Sun Y."/>
            <person name="Zhan W."/>
            <person name="Jiang J.F."/>
            <person name="Wang Q."/>
            <person name="Zhang B."/>
            <person name="Ji P."/>
            <person name="Bell-Sakyi L."/>
            <person name="Cui X.M."/>
            <person name="Yuan T.T."/>
            <person name="Jiang B.G."/>
            <person name="Yang W.F."/>
            <person name="Lam T.T."/>
            <person name="Chang Q.C."/>
            <person name="Ding S.J."/>
            <person name="Wang X.J."/>
            <person name="Zhu J.G."/>
            <person name="Ruan X.D."/>
            <person name="Zhao L."/>
            <person name="Wei J.T."/>
            <person name="Ye R.Z."/>
            <person name="Que T.C."/>
            <person name="Du C.H."/>
            <person name="Zhou Y.H."/>
            <person name="Cheng J.X."/>
            <person name="Dai P.F."/>
            <person name="Guo W.B."/>
            <person name="Han X.H."/>
            <person name="Huang E.J."/>
            <person name="Li L.F."/>
            <person name="Wei W."/>
            <person name="Gao Y.C."/>
            <person name="Liu J.Z."/>
            <person name="Shao H.Z."/>
            <person name="Wang X."/>
            <person name="Wang C.C."/>
            <person name="Yang T.C."/>
            <person name="Huo Q.B."/>
            <person name="Li W."/>
            <person name="Chen H.Y."/>
            <person name="Chen S.E."/>
            <person name="Zhou L.G."/>
            <person name="Ni X.B."/>
            <person name="Tian J.H."/>
            <person name="Sheng Y."/>
            <person name="Liu T."/>
            <person name="Pan Y.S."/>
            <person name="Xia L.Y."/>
            <person name="Li J."/>
            <person name="Zhao F."/>
            <person name="Cao W.C."/>
        </authorList>
    </citation>
    <scope>NUCLEOTIDE SEQUENCE [LARGE SCALE GENOMIC DNA]</scope>
    <source>
        <strain evidence="1">HaeL-2018</strain>
    </source>
</reference>
<name>A0A9J6HA52_HAELO</name>
<dbReference type="InterPro" id="IPR008974">
    <property type="entry name" value="TRAF-like"/>
</dbReference>
<sequence>MAEQSRTTTAQENEGNTPVDENWCHTRMVVSKHCYHWTVHDFCSHGEKMGDTLESSTFSTGTDGKLTWRLELCRDYRYDEFLDRIPTFSVGLRLASCQLSHVDVDCRVSVLDSKGGETATKYLKRRFYPSDNVSVLLSDESGQYFDMSDAVSPDDTVTIRCEMDVFVGPINVPGEKKAIAVPERQLSSDLGQLFEDGKYSDVVLNVQG</sequence>
<evidence type="ECO:0000313" key="2">
    <source>
        <dbReference type="Proteomes" id="UP000821853"/>
    </source>
</evidence>
<dbReference type="AlphaFoldDB" id="A0A9J6HA52"/>
<dbReference type="Gene3D" id="2.60.210.10">
    <property type="entry name" value="Apoptosis, Tumor Necrosis Factor Receptor Associated Protein 2, Chain A"/>
    <property type="match status" value="1"/>
</dbReference>
<gene>
    <name evidence="1" type="ORF">HPB48_026173</name>
</gene>
<dbReference type="EMBL" id="JABSTR010001749">
    <property type="protein sequence ID" value="KAH9384180.1"/>
    <property type="molecule type" value="Genomic_DNA"/>
</dbReference>
<dbReference type="VEuPathDB" id="VectorBase:HLOH_058695"/>
<dbReference type="Proteomes" id="UP000821853">
    <property type="component" value="Unassembled WGS sequence"/>
</dbReference>
<dbReference type="SUPFAM" id="SSF49599">
    <property type="entry name" value="TRAF domain-like"/>
    <property type="match status" value="1"/>
</dbReference>
<comment type="caution">
    <text evidence="1">The sequence shown here is derived from an EMBL/GenBank/DDBJ whole genome shotgun (WGS) entry which is preliminary data.</text>
</comment>
<accession>A0A9J6HA52</accession>